<proteinExistence type="predicted"/>
<dbReference type="KEGG" id="ahb:bsdtb5_08990"/>
<dbReference type="Proteomes" id="UP000595897">
    <property type="component" value="Chromosome"/>
</dbReference>
<name>A0A7R7EIY9_9FIRM</name>
<protein>
    <submittedName>
        <fullName evidence="1">Uncharacterized protein</fullName>
    </submittedName>
</protein>
<reference evidence="1 2" key="1">
    <citation type="submission" date="2020-11" db="EMBL/GenBank/DDBJ databases">
        <title>Draft genome sequencing of a Lachnospiraceae strain isolated from anoxic soil subjected to BSD treatment.</title>
        <authorList>
            <person name="Uek A."/>
            <person name="Tonouchi A."/>
        </authorList>
    </citation>
    <scope>NUCLEOTIDE SEQUENCE [LARGE SCALE GENOMIC DNA]</scope>
    <source>
        <strain evidence="1 2">TB5</strain>
    </source>
</reference>
<sequence length="601" mass="69887">MKNNIQINIKKKIYHILSGGNADIAFYTDAFLSSNKEWVMKKPIRFAIQLIKINIDCRLPFKKYIIKGLVPGKKCIARIHRRPKVYQYATAIMRYPCIITDVFGSLLELTAEFEEIYSKIEEEYQIPGFAVLRKKLDSPYKTIEDIYDEIGRRCNMSISKDIELDMLKRHIVMNPYLKKAFEIASYNGTLIIGILETSYSREDIQNILTSVCIQLSDIIVSSERKLSLRKMILEYRDSFWKMKNNVDSNSEVDDIAIVSANYNKALKHIRRYGLVPIYYRSPKEIMDSIPLPELTKEFSKLYQTIVGMELFSGQYNHKNIYELTYLYLAPIVFTLLQKTYIQARKNGGKVIALCDTECIFITLYERYYGNITPIPWSGLFGTNARTRIEWEKLLEDCYIIQNYPADRVAYSLGFGYRSQMIRNCSEDFIEQALVQARKKEKADIKQYVRSYLENDERLVIVDPMPGLYSINTFKESLHEIDEHIELEEIALSSYLKKSAKELNILHQVLQMDTPYISGIYGECGGQDNYLTREITFIQPKFLDEVKKETIYGALDDYCKAFRTYERRNNNVEISAKDMNQILEYSMAGLIQLEELLGGGAV</sequence>
<keyword evidence="2" id="KW-1185">Reference proteome</keyword>
<organism evidence="1 2">
    <name type="scientific">Anaeromicropila herbilytica</name>
    <dbReference type="NCBI Taxonomy" id="2785025"/>
    <lineage>
        <taxon>Bacteria</taxon>
        <taxon>Bacillati</taxon>
        <taxon>Bacillota</taxon>
        <taxon>Clostridia</taxon>
        <taxon>Lachnospirales</taxon>
        <taxon>Lachnospiraceae</taxon>
        <taxon>Anaeromicropila</taxon>
    </lineage>
</organism>
<accession>A0A7R7EIY9</accession>
<evidence type="ECO:0000313" key="1">
    <source>
        <dbReference type="EMBL" id="BCN29604.1"/>
    </source>
</evidence>
<dbReference type="EMBL" id="AP024169">
    <property type="protein sequence ID" value="BCN29604.1"/>
    <property type="molecule type" value="Genomic_DNA"/>
</dbReference>
<gene>
    <name evidence="1" type="ORF">bsdtb5_08990</name>
</gene>
<dbReference type="AlphaFoldDB" id="A0A7R7EIY9"/>
<dbReference type="RefSeq" id="WP_271714873.1">
    <property type="nucleotide sequence ID" value="NZ_AP024169.1"/>
</dbReference>
<evidence type="ECO:0000313" key="2">
    <source>
        <dbReference type="Proteomes" id="UP000595897"/>
    </source>
</evidence>